<feature type="signal peptide" evidence="2">
    <location>
        <begin position="1"/>
        <end position="18"/>
    </location>
</feature>
<reference evidence="3 4" key="1">
    <citation type="journal article" date="2016" name="Nat. Commun.">
        <title>Ectomycorrhizal ecology is imprinted in the genome of the dominant symbiotic fungus Cenococcum geophilum.</title>
        <authorList>
            <consortium name="DOE Joint Genome Institute"/>
            <person name="Peter M."/>
            <person name="Kohler A."/>
            <person name="Ohm R.A."/>
            <person name="Kuo A."/>
            <person name="Krutzmann J."/>
            <person name="Morin E."/>
            <person name="Arend M."/>
            <person name="Barry K.W."/>
            <person name="Binder M."/>
            <person name="Choi C."/>
            <person name="Clum A."/>
            <person name="Copeland A."/>
            <person name="Grisel N."/>
            <person name="Haridas S."/>
            <person name="Kipfer T."/>
            <person name="LaButti K."/>
            <person name="Lindquist E."/>
            <person name="Lipzen A."/>
            <person name="Maire R."/>
            <person name="Meier B."/>
            <person name="Mihaltcheva S."/>
            <person name="Molinier V."/>
            <person name="Murat C."/>
            <person name="Poggeler S."/>
            <person name="Quandt C.A."/>
            <person name="Sperisen C."/>
            <person name="Tritt A."/>
            <person name="Tisserant E."/>
            <person name="Crous P.W."/>
            <person name="Henrissat B."/>
            <person name="Nehls U."/>
            <person name="Egli S."/>
            <person name="Spatafora J.W."/>
            <person name="Grigoriev I.V."/>
            <person name="Martin F.M."/>
        </authorList>
    </citation>
    <scope>NUCLEOTIDE SEQUENCE [LARGE SCALE GENOMIC DNA]</scope>
    <source>
        <strain evidence="3 4">CBS 207.34</strain>
    </source>
</reference>
<sequence length="370" mass="37495">MFLFEALIIALVASVVCAFPQAYPSTANSAISTTIPISTPFPRTEISVPLFSDTSASEEATLTEHLKSGVTELNTDEPRSTEHVESSVAGLTSKGVLPTEHIESSVEVTSGGFETTPYTAHIEESVTSVFPTTSLAVPIERTAITVTPPYHPVSPTGIVGVVSGSNVALTEHIEFSVTPGPQNTPEASTLIAPFAHTEIAVSEIQPTALSENSSPTTVGIGDIIGSVVAGGSSFAPQSQLTAGTISPGQSFPPSAQGLPTVTVGTQAITLTPGFTTIIGTGSATTLVALTTDLVGQSIVVIGTSSSTLSSTGTTLDSSTVSSIGANSTQSATASGSGKSQGSAAMSWRRKWGMEVWLGFLGGILGVAAAL</sequence>
<protein>
    <submittedName>
        <fullName evidence="3">Uncharacterized protein</fullName>
    </submittedName>
</protein>
<dbReference type="OrthoDB" id="3793416at2759"/>
<accession>A0A8E2JVP1</accession>
<feature type="region of interest" description="Disordered" evidence="1">
    <location>
        <begin position="319"/>
        <end position="340"/>
    </location>
</feature>
<dbReference type="Proteomes" id="UP000250140">
    <property type="component" value="Unassembled WGS sequence"/>
</dbReference>
<evidence type="ECO:0000313" key="4">
    <source>
        <dbReference type="Proteomes" id="UP000250140"/>
    </source>
</evidence>
<gene>
    <name evidence="3" type="ORF">AOQ84DRAFT_374510</name>
</gene>
<evidence type="ECO:0000256" key="1">
    <source>
        <dbReference type="SAM" id="MobiDB-lite"/>
    </source>
</evidence>
<dbReference type="AlphaFoldDB" id="A0A8E2JVP1"/>
<evidence type="ECO:0000313" key="3">
    <source>
        <dbReference type="EMBL" id="OCL10877.1"/>
    </source>
</evidence>
<evidence type="ECO:0000256" key="2">
    <source>
        <dbReference type="SAM" id="SignalP"/>
    </source>
</evidence>
<dbReference type="EMBL" id="KV749144">
    <property type="protein sequence ID" value="OCL10877.1"/>
    <property type="molecule type" value="Genomic_DNA"/>
</dbReference>
<name>A0A8E2JVP1_9PEZI</name>
<proteinExistence type="predicted"/>
<keyword evidence="2" id="KW-0732">Signal</keyword>
<keyword evidence="4" id="KW-1185">Reference proteome</keyword>
<organism evidence="3 4">
    <name type="scientific">Glonium stellatum</name>
    <dbReference type="NCBI Taxonomy" id="574774"/>
    <lineage>
        <taxon>Eukaryota</taxon>
        <taxon>Fungi</taxon>
        <taxon>Dikarya</taxon>
        <taxon>Ascomycota</taxon>
        <taxon>Pezizomycotina</taxon>
        <taxon>Dothideomycetes</taxon>
        <taxon>Pleosporomycetidae</taxon>
        <taxon>Gloniales</taxon>
        <taxon>Gloniaceae</taxon>
        <taxon>Glonium</taxon>
    </lineage>
</organism>
<feature type="chain" id="PRO_5034850742" evidence="2">
    <location>
        <begin position="19"/>
        <end position="370"/>
    </location>
</feature>